<evidence type="ECO:0000256" key="2">
    <source>
        <dbReference type="SAM" id="SignalP"/>
    </source>
</evidence>
<evidence type="ECO:0000313" key="4">
    <source>
        <dbReference type="Proteomes" id="UP001175271"/>
    </source>
</evidence>
<feature type="signal peptide" evidence="2">
    <location>
        <begin position="1"/>
        <end position="15"/>
    </location>
</feature>
<comment type="caution">
    <text evidence="3">The sequence shown here is derived from an EMBL/GenBank/DDBJ whole genome shotgun (WGS) entry which is preliminary data.</text>
</comment>
<reference evidence="3" key="1">
    <citation type="submission" date="2023-06" db="EMBL/GenBank/DDBJ databases">
        <title>Genomic analysis of the entomopathogenic nematode Steinernema hermaphroditum.</title>
        <authorList>
            <person name="Schwarz E.M."/>
            <person name="Heppert J.K."/>
            <person name="Baniya A."/>
            <person name="Schwartz H.T."/>
            <person name="Tan C.-H."/>
            <person name="Antoshechkin I."/>
            <person name="Sternberg P.W."/>
            <person name="Goodrich-Blair H."/>
            <person name="Dillman A.R."/>
        </authorList>
    </citation>
    <scope>NUCLEOTIDE SEQUENCE</scope>
    <source>
        <strain evidence="3">PS9179</strain>
        <tissue evidence="3">Whole animal</tissue>
    </source>
</reference>
<gene>
    <name evidence="3" type="ORF">QR680_011913</name>
</gene>
<organism evidence="3 4">
    <name type="scientific">Steinernema hermaphroditum</name>
    <dbReference type="NCBI Taxonomy" id="289476"/>
    <lineage>
        <taxon>Eukaryota</taxon>
        <taxon>Metazoa</taxon>
        <taxon>Ecdysozoa</taxon>
        <taxon>Nematoda</taxon>
        <taxon>Chromadorea</taxon>
        <taxon>Rhabditida</taxon>
        <taxon>Tylenchina</taxon>
        <taxon>Panagrolaimomorpha</taxon>
        <taxon>Strongyloidoidea</taxon>
        <taxon>Steinernematidae</taxon>
        <taxon>Steinernema</taxon>
    </lineage>
</organism>
<feature type="region of interest" description="Disordered" evidence="1">
    <location>
        <begin position="258"/>
        <end position="277"/>
    </location>
</feature>
<name>A0AA39I066_9BILA</name>
<keyword evidence="2" id="KW-0732">Signal</keyword>
<dbReference type="AlphaFoldDB" id="A0AA39I066"/>
<keyword evidence="4" id="KW-1185">Reference proteome</keyword>
<evidence type="ECO:0000313" key="3">
    <source>
        <dbReference type="EMBL" id="KAK0415375.1"/>
    </source>
</evidence>
<dbReference type="EMBL" id="JAUCMV010000002">
    <property type="protein sequence ID" value="KAK0415375.1"/>
    <property type="molecule type" value="Genomic_DNA"/>
</dbReference>
<evidence type="ECO:0008006" key="5">
    <source>
        <dbReference type="Google" id="ProtNLM"/>
    </source>
</evidence>
<feature type="chain" id="PRO_5041342482" description="CC domain-containing protein" evidence="2">
    <location>
        <begin position="16"/>
        <end position="277"/>
    </location>
</feature>
<sequence length="277" mass="31666">MFCVLFVVLTVSVAAQCPDNAPFKLDAASCPSCAYTINYDTQPGGVSAKGVCVNGQCCFEKRELLPQFLCPLDTPYVQMVRDAKDVCYGPCNIGGPTPGLCVRGICCFKTKTEAFDKGCYNFDRRWRGIECKADVDCNEGGDGGACEDGVCCYPTQPRLPQPGCLPDQPYNGAQTDYHNHEHDNNHNNYYNDHNHFHNYNNHSYHNFHDDHNNHSYDHVHNNDNAKTNDYYYHVYHNHNDKSSYYHYNYKETHNSDDYYNYNGENDDRHRTSYGATH</sequence>
<evidence type="ECO:0000256" key="1">
    <source>
        <dbReference type="SAM" id="MobiDB-lite"/>
    </source>
</evidence>
<proteinExistence type="predicted"/>
<dbReference type="Proteomes" id="UP001175271">
    <property type="component" value="Unassembled WGS sequence"/>
</dbReference>
<accession>A0AA39I066</accession>
<protein>
    <recommendedName>
        <fullName evidence="5">CC domain-containing protein</fullName>
    </recommendedName>
</protein>